<keyword evidence="4 10" id="KW-0808">Transferase</keyword>
<evidence type="ECO:0000256" key="2">
    <source>
        <dbReference type="ARBA" id="ARBA00022618"/>
    </source>
</evidence>
<dbReference type="HAMAP" id="MF_00033">
    <property type="entry name" value="MurG"/>
    <property type="match status" value="1"/>
</dbReference>
<dbReference type="InterPro" id="IPR007235">
    <property type="entry name" value="Glyco_trans_28_C"/>
</dbReference>
<comment type="pathway">
    <text evidence="10">Cell wall biogenesis; peptidoglycan biosynthesis.</text>
</comment>
<keyword evidence="6 10" id="KW-0573">Peptidoglycan synthesis</keyword>
<keyword evidence="7 10" id="KW-0472">Membrane</keyword>
<reference evidence="13 14" key="1">
    <citation type="submission" date="2019-08" db="EMBL/GenBank/DDBJ databases">
        <title>Calorimonas adulescens gen. nov., sp. nov., an anaerobic thermophilic bacterium from Sakhalin hot spring.</title>
        <authorList>
            <person name="Khomyakova M.A."/>
            <person name="Merkel A.Y."/>
            <person name="Novikov A."/>
            <person name="Bonch-Osmolovskaya E.A."/>
            <person name="Slobodkin A.I."/>
        </authorList>
    </citation>
    <scope>NUCLEOTIDE SEQUENCE [LARGE SCALE GENOMIC DNA]</scope>
    <source>
        <strain evidence="13 14">A05MB</strain>
    </source>
</reference>
<evidence type="ECO:0000256" key="3">
    <source>
        <dbReference type="ARBA" id="ARBA00022676"/>
    </source>
</evidence>
<feature type="binding site" evidence="10">
    <location>
        <position position="297"/>
    </location>
    <ligand>
        <name>UDP-N-acetyl-alpha-D-glucosamine</name>
        <dbReference type="ChEBI" id="CHEBI:57705"/>
    </ligand>
</feature>
<evidence type="ECO:0000256" key="5">
    <source>
        <dbReference type="ARBA" id="ARBA00022960"/>
    </source>
</evidence>
<dbReference type="UniPathway" id="UPA00219"/>
<feature type="domain" description="Glycosyltransferase family 28 N-terminal" evidence="11">
    <location>
        <begin position="3"/>
        <end position="142"/>
    </location>
</feature>
<dbReference type="Pfam" id="PF03033">
    <property type="entry name" value="Glyco_transf_28"/>
    <property type="match status" value="1"/>
</dbReference>
<evidence type="ECO:0000256" key="10">
    <source>
        <dbReference type="HAMAP-Rule" id="MF_00033"/>
    </source>
</evidence>
<evidence type="ECO:0000256" key="4">
    <source>
        <dbReference type="ARBA" id="ARBA00022679"/>
    </source>
</evidence>
<dbReference type="NCBIfam" id="TIGR01133">
    <property type="entry name" value="murG"/>
    <property type="match status" value="1"/>
</dbReference>
<comment type="subcellular location">
    <subcellularLocation>
        <location evidence="10">Cell membrane</location>
        <topology evidence="10">Peripheral membrane protein</topology>
        <orientation evidence="10">Cytoplasmic side</orientation>
    </subcellularLocation>
</comment>
<dbReference type="EC" id="2.4.1.227" evidence="10"/>
<dbReference type="SUPFAM" id="SSF53756">
    <property type="entry name" value="UDP-Glycosyltransferase/glycogen phosphorylase"/>
    <property type="match status" value="1"/>
</dbReference>
<dbReference type="AlphaFoldDB" id="A0A5D8QBS0"/>
<comment type="caution">
    <text evidence="10">Lacks conserved residue(s) required for the propagation of feature annotation.</text>
</comment>
<dbReference type="PANTHER" id="PTHR21015:SF22">
    <property type="entry name" value="GLYCOSYLTRANSFERASE"/>
    <property type="match status" value="1"/>
</dbReference>
<keyword evidence="8 10" id="KW-0131">Cell cycle</keyword>
<comment type="catalytic activity">
    <reaction evidence="10">
        <text>di-trans,octa-cis-undecaprenyl diphospho-N-acetyl-alpha-D-muramoyl-L-alanyl-D-glutamyl-meso-2,6-diaminopimeloyl-D-alanyl-D-alanine + UDP-N-acetyl-alpha-D-glucosamine = di-trans,octa-cis-undecaprenyl diphospho-[N-acetyl-alpha-D-glucosaminyl-(1-&gt;4)]-N-acetyl-alpha-D-muramoyl-L-alanyl-D-glutamyl-meso-2,6-diaminopimeloyl-D-alanyl-D-alanine + UDP + H(+)</text>
        <dbReference type="Rhea" id="RHEA:31227"/>
        <dbReference type="ChEBI" id="CHEBI:15378"/>
        <dbReference type="ChEBI" id="CHEBI:57705"/>
        <dbReference type="ChEBI" id="CHEBI:58223"/>
        <dbReference type="ChEBI" id="CHEBI:61387"/>
        <dbReference type="ChEBI" id="CHEBI:61388"/>
        <dbReference type="EC" id="2.4.1.227"/>
    </reaction>
</comment>
<keyword evidence="14" id="KW-1185">Reference proteome</keyword>
<dbReference type="GO" id="GO:0050511">
    <property type="term" value="F:undecaprenyldiphospho-muramoylpentapeptide beta-N-acetylglucosaminyltransferase activity"/>
    <property type="evidence" value="ECO:0007669"/>
    <property type="project" value="UniProtKB-UniRule"/>
</dbReference>
<comment type="similarity">
    <text evidence="10">Belongs to the glycosyltransferase 28 family. MurG subfamily.</text>
</comment>
<keyword evidence="5 10" id="KW-0133">Cell shape</keyword>
<dbReference type="GO" id="GO:0051301">
    <property type="term" value="P:cell division"/>
    <property type="evidence" value="ECO:0007669"/>
    <property type="project" value="UniProtKB-KW"/>
</dbReference>
<evidence type="ECO:0000256" key="6">
    <source>
        <dbReference type="ARBA" id="ARBA00022984"/>
    </source>
</evidence>
<comment type="function">
    <text evidence="10">Cell wall formation. Catalyzes the transfer of a GlcNAc subunit on undecaprenyl-pyrophosphoryl-MurNAc-pentapeptide (lipid intermediate I) to form undecaprenyl-pyrophosphoryl-MurNAc-(pentapeptide)GlcNAc (lipid intermediate II).</text>
</comment>
<dbReference type="GO" id="GO:0009252">
    <property type="term" value="P:peptidoglycan biosynthetic process"/>
    <property type="evidence" value="ECO:0007669"/>
    <property type="project" value="UniProtKB-UniRule"/>
</dbReference>
<evidence type="ECO:0000256" key="9">
    <source>
        <dbReference type="ARBA" id="ARBA00023316"/>
    </source>
</evidence>
<dbReference type="EMBL" id="VTPS01000009">
    <property type="protein sequence ID" value="TZE81952.1"/>
    <property type="molecule type" value="Genomic_DNA"/>
</dbReference>
<evidence type="ECO:0000256" key="8">
    <source>
        <dbReference type="ARBA" id="ARBA00023306"/>
    </source>
</evidence>
<feature type="domain" description="Glycosyl transferase family 28 C-terminal" evidence="12">
    <location>
        <begin position="193"/>
        <end position="356"/>
    </location>
</feature>
<evidence type="ECO:0000259" key="11">
    <source>
        <dbReference type="Pfam" id="PF03033"/>
    </source>
</evidence>
<dbReference type="GO" id="GO:0005886">
    <property type="term" value="C:plasma membrane"/>
    <property type="evidence" value="ECO:0007669"/>
    <property type="project" value="UniProtKB-SubCell"/>
</dbReference>
<evidence type="ECO:0000259" key="12">
    <source>
        <dbReference type="Pfam" id="PF04101"/>
    </source>
</evidence>
<feature type="binding site" evidence="10">
    <location>
        <begin position="10"/>
        <end position="12"/>
    </location>
    <ligand>
        <name>UDP-N-acetyl-alpha-D-glucosamine</name>
        <dbReference type="ChEBI" id="CHEBI:57705"/>
    </ligand>
</feature>
<feature type="binding site" evidence="10">
    <location>
        <position position="168"/>
    </location>
    <ligand>
        <name>UDP-N-acetyl-alpha-D-glucosamine</name>
        <dbReference type="ChEBI" id="CHEBI:57705"/>
    </ligand>
</feature>
<dbReference type="RefSeq" id="WP_149545226.1">
    <property type="nucleotide sequence ID" value="NZ_VTPS01000009.1"/>
</dbReference>
<keyword evidence="3 10" id="KW-0328">Glycosyltransferase</keyword>
<dbReference type="GO" id="GO:0008360">
    <property type="term" value="P:regulation of cell shape"/>
    <property type="evidence" value="ECO:0007669"/>
    <property type="project" value="UniProtKB-KW"/>
</dbReference>
<dbReference type="GO" id="GO:0051991">
    <property type="term" value="F:UDP-N-acetyl-D-glucosamine:N-acetylmuramoyl-L-alanyl-D-glutamyl-meso-2,6-diaminopimelyl-D-alanyl-D-alanine-diphosphoundecaprenol 4-beta-N-acetylglucosaminlytransferase activity"/>
    <property type="evidence" value="ECO:0007669"/>
    <property type="project" value="RHEA"/>
</dbReference>
<evidence type="ECO:0000256" key="1">
    <source>
        <dbReference type="ARBA" id="ARBA00022475"/>
    </source>
</evidence>
<dbReference type="GO" id="GO:0071555">
    <property type="term" value="P:cell wall organization"/>
    <property type="evidence" value="ECO:0007669"/>
    <property type="project" value="UniProtKB-KW"/>
</dbReference>
<sequence length="366" mass="40550">MKVLIAGGGTGGHVYPGIAIAKELKERDINTEILFVGTENGLENKIVPGEGFELKTIHSKGFKRKAITENFKTISVNFQGLLDSYRIVSNFKPDIAIGTGGYVTGPVLLICSFMRIKTVIHESNVIPGVTNKILSRFVDRIALSYEETKKYFNKRIAGKIVVTGNPVRKDIFIYRKSEAKKALGFDVSKPLIVSVGGSRGAANINKTVLSYLNNYMPSNIQFLFITGENQYESIIKQCNMLKNKDVKVIPYAYNMPVVYAAADLIICRAGAMTISELIACGKPSILIPSPYVAENHQEYNARTLEKIGAAKVILEKDLDEKILYNYINEIIYNNDKLKAMSESAKSLSKPDALDQIVDLMYTLARS</sequence>
<name>A0A5D8QBS0_9THEO</name>
<evidence type="ECO:0000313" key="13">
    <source>
        <dbReference type="EMBL" id="TZE81952.1"/>
    </source>
</evidence>
<keyword evidence="9 10" id="KW-0961">Cell wall biogenesis/degradation</keyword>
<proteinExistence type="inferred from homology"/>
<feature type="binding site" evidence="10">
    <location>
        <position position="198"/>
    </location>
    <ligand>
        <name>UDP-N-acetyl-alpha-D-glucosamine</name>
        <dbReference type="ChEBI" id="CHEBI:57705"/>
    </ligand>
</feature>
<keyword evidence="2 10" id="KW-0132">Cell division</keyword>
<evidence type="ECO:0000313" key="14">
    <source>
        <dbReference type="Proteomes" id="UP000322976"/>
    </source>
</evidence>
<accession>A0A5D8QBS0</accession>
<dbReference type="CDD" id="cd03785">
    <property type="entry name" value="GT28_MurG"/>
    <property type="match status" value="1"/>
</dbReference>
<dbReference type="Proteomes" id="UP000322976">
    <property type="component" value="Unassembled WGS sequence"/>
</dbReference>
<comment type="caution">
    <text evidence="13">The sequence shown here is derived from an EMBL/GenBank/DDBJ whole genome shotgun (WGS) entry which is preliminary data.</text>
</comment>
<dbReference type="InterPro" id="IPR004276">
    <property type="entry name" value="GlycoTrans_28_N"/>
</dbReference>
<dbReference type="Pfam" id="PF04101">
    <property type="entry name" value="Glyco_tran_28_C"/>
    <property type="match status" value="1"/>
</dbReference>
<dbReference type="PANTHER" id="PTHR21015">
    <property type="entry name" value="UDP-N-ACETYLGLUCOSAMINE--N-ACETYLMURAMYL-(PENTAPEPTIDE) PYROPHOSPHORYL-UNDECAPRENOL N-ACETYLGLUCOSAMINE TRANSFERASE 1"/>
    <property type="match status" value="1"/>
</dbReference>
<dbReference type="Gene3D" id="3.40.50.2000">
    <property type="entry name" value="Glycogen Phosphorylase B"/>
    <property type="match status" value="2"/>
</dbReference>
<gene>
    <name evidence="10 13" type="primary">murG</name>
    <name evidence="13" type="ORF">FWJ32_06865</name>
</gene>
<protein>
    <recommendedName>
        <fullName evidence="10">UDP-N-acetylglucosamine--N-acetylmuramyl-(pentapeptide) pyrophosphoryl-undecaprenol N-acetylglucosamine transferase</fullName>
        <ecNumber evidence="10">2.4.1.227</ecNumber>
    </recommendedName>
    <alternativeName>
        <fullName evidence="10">Undecaprenyl-PP-MurNAc-pentapeptide-UDPGlcNAc GlcNAc transferase</fullName>
    </alternativeName>
</protein>
<evidence type="ECO:0000256" key="7">
    <source>
        <dbReference type="ARBA" id="ARBA00023136"/>
    </source>
</evidence>
<feature type="binding site" evidence="10">
    <location>
        <position position="124"/>
    </location>
    <ligand>
        <name>UDP-N-acetyl-alpha-D-glucosamine</name>
        <dbReference type="ChEBI" id="CHEBI:57705"/>
    </ligand>
</feature>
<keyword evidence="1 10" id="KW-1003">Cell membrane</keyword>
<organism evidence="13 14">
    <name type="scientific">Calorimonas adulescens</name>
    <dbReference type="NCBI Taxonomy" id="2606906"/>
    <lineage>
        <taxon>Bacteria</taxon>
        <taxon>Bacillati</taxon>
        <taxon>Bacillota</taxon>
        <taxon>Clostridia</taxon>
        <taxon>Thermoanaerobacterales</taxon>
        <taxon>Thermoanaerobacteraceae</taxon>
        <taxon>Calorimonas</taxon>
    </lineage>
</organism>
<dbReference type="InterPro" id="IPR006009">
    <property type="entry name" value="GlcNAc_MurG"/>
</dbReference>
<dbReference type="GO" id="GO:0005975">
    <property type="term" value="P:carbohydrate metabolic process"/>
    <property type="evidence" value="ECO:0007669"/>
    <property type="project" value="InterPro"/>
</dbReference>